<evidence type="ECO:0000313" key="3">
    <source>
        <dbReference type="EMBL" id="SNR24823.1"/>
    </source>
</evidence>
<evidence type="ECO:0000256" key="1">
    <source>
        <dbReference type="SAM" id="MobiDB-lite"/>
    </source>
</evidence>
<dbReference type="AlphaFoldDB" id="A0A238UTR5"/>
<feature type="transmembrane region" description="Helical" evidence="2">
    <location>
        <begin position="66"/>
        <end position="90"/>
    </location>
</feature>
<organism evidence="3 4">
    <name type="scientific">Actinoplanes regularis</name>
    <dbReference type="NCBI Taxonomy" id="52697"/>
    <lineage>
        <taxon>Bacteria</taxon>
        <taxon>Bacillati</taxon>
        <taxon>Actinomycetota</taxon>
        <taxon>Actinomycetes</taxon>
        <taxon>Micromonosporales</taxon>
        <taxon>Micromonosporaceae</taxon>
        <taxon>Actinoplanes</taxon>
    </lineage>
</organism>
<reference evidence="3 4" key="1">
    <citation type="submission" date="2017-06" db="EMBL/GenBank/DDBJ databases">
        <authorList>
            <person name="Kim H.J."/>
            <person name="Triplett B.A."/>
        </authorList>
    </citation>
    <scope>NUCLEOTIDE SEQUENCE [LARGE SCALE GENOMIC DNA]</scope>
    <source>
        <strain evidence="3 4">DSM 43151</strain>
    </source>
</reference>
<feature type="transmembrane region" description="Helical" evidence="2">
    <location>
        <begin position="39"/>
        <end position="60"/>
    </location>
</feature>
<dbReference type="EMBL" id="FZNR01000001">
    <property type="protein sequence ID" value="SNR24823.1"/>
    <property type="molecule type" value="Genomic_DNA"/>
</dbReference>
<gene>
    <name evidence="3" type="ORF">SAMN06264365_10185</name>
</gene>
<protein>
    <submittedName>
        <fullName evidence="3">Uncharacterized protein</fullName>
    </submittedName>
</protein>
<evidence type="ECO:0000313" key="4">
    <source>
        <dbReference type="Proteomes" id="UP000198415"/>
    </source>
</evidence>
<feature type="region of interest" description="Disordered" evidence="1">
    <location>
        <begin position="101"/>
        <end position="127"/>
    </location>
</feature>
<keyword evidence="2" id="KW-0812">Transmembrane</keyword>
<keyword evidence="4" id="KW-1185">Reference proteome</keyword>
<feature type="transmembrane region" description="Helical" evidence="2">
    <location>
        <begin position="6"/>
        <end position="27"/>
    </location>
</feature>
<keyword evidence="2" id="KW-0472">Membrane</keyword>
<evidence type="ECO:0000256" key="2">
    <source>
        <dbReference type="SAM" id="Phobius"/>
    </source>
</evidence>
<keyword evidence="2" id="KW-1133">Transmembrane helix</keyword>
<sequence length="127" mass="12724">MPALLVLWGVGSPLLLLLGLRDLISFGDVEPSNRVRGGCFLLACAFLLIVAPLTAAVLAARAGRNIHAVVSAVLALGGLVVGGIIGVVGLQEVGLLRSSPAPAPPVNPSQPTQCVELSGGDTRCPGG</sequence>
<dbReference type="Proteomes" id="UP000198415">
    <property type="component" value="Unassembled WGS sequence"/>
</dbReference>
<accession>A0A238UTR5</accession>
<proteinExistence type="predicted"/>
<name>A0A238UTR5_9ACTN</name>